<evidence type="ECO:0000256" key="1">
    <source>
        <dbReference type="SAM" id="SignalP"/>
    </source>
</evidence>
<feature type="chain" id="PRO_5041442162" evidence="1">
    <location>
        <begin position="21"/>
        <end position="106"/>
    </location>
</feature>
<comment type="caution">
    <text evidence="2">The sequence shown here is derived from an EMBL/GenBank/DDBJ whole genome shotgun (WGS) entry which is preliminary data.</text>
</comment>
<sequence length="106" mass="10853">MKFSSLATTAVVCAAAAVTALPQVEEPCTYTATSCATIGGPTETITVYEQPFTATATSTYDCEGCSVVTVETENCYGVGPAVTTTTFEYLNAQASTTVAVCSPTPN</sequence>
<dbReference type="AlphaFoldDB" id="A0AA39R4G2"/>
<protein>
    <submittedName>
        <fullName evidence="2">Uncharacterized protein</fullName>
    </submittedName>
</protein>
<name>A0AA39R4G2_9LECA</name>
<proteinExistence type="predicted"/>
<accession>A0AA39R4G2</accession>
<dbReference type="Proteomes" id="UP001166286">
    <property type="component" value="Unassembled WGS sequence"/>
</dbReference>
<organism evidence="2 3">
    <name type="scientific">Cladonia borealis</name>
    <dbReference type="NCBI Taxonomy" id="184061"/>
    <lineage>
        <taxon>Eukaryota</taxon>
        <taxon>Fungi</taxon>
        <taxon>Dikarya</taxon>
        <taxon>Ascomycota</taxon>
        <taxon>Pezizomycotina</taxon>
        <taxon>Lecanoromycetes</taxon>
        <taxon>OSLEUM clade</taxon>
        <taxon>Lecanoromycetidae</taxon>
        <taxon>Lecanorales</taxon>
        <taxon>Lecanorineae</taxon>
        <taxon>Cladoniaceae</taxon>
        <taxon>Cladonia</taxon>
    </lineage>
</organism>
<dbReference type="EMBL" id="JAFEKC020000006">
    <property type="protein sequence ID" value="KAK0513886.1"/>
    <property type="molecule type" value="Genomic_DNA"/>
</dbReference>
<keyword evidence="3" id="KW-1185">Reference proteome</keyword>
<feature type="signal peptide" evidence="1">
    <location>
        <begin position="1"/>
        <end position="20"/>
    </location>
</feature>
<evidence type="ECO:0000313" key="3">
    <source>
        <dbReference type="Proteomes" id="UP001166286"/>
    </source>
</evidence>
<evidence type="ECO:0000313" key="2">
    <source>
        <dbReference type="EMBL" id="KAK0513886.1"/>
    </source>
</evidence>
<gene>
    <name evidence="2" type="ORF">JMJ35_003608</name>
</gene>
<keyword evidence="1" id="KW-0732">Signal</keyword>
<reference evidence="2" key="1">
    <citation type="submission" date="2023-03" db="EMBL/GenBank/DDBJ databases">
        <title>Complete genome of Cladonia borealis.</title>
        <authorList>
            <person name="Park H."/>
        </authorList>
    </citation>
    <scope>NUCLEOTIDE SEQUENCE</scope>
    <source>
        <strain evidence="2">ANT050790</strain>
    </source>
</reference>